<dbReference type="EMBL" id="MH576964">
    <property type="protein sequence ID" value="AXH66744.1"/>
    <property type="molecule type" value="Genomic_DNA"/>
</dbReference>
<dbReference type="Proteomes" id="UP000259040">
    <property type="component" value="Segment"/>
</dbReference>
<proteinExistence type="predicted"/>
<protein>
    <submittedName>
        <fullName evidence="2">Uncharacterized protein</fullName>
    </submittedName>
</protein>
<sequence>MSSERLQTLLEGMRELAAKAQSFPINNETLAAGMALAEQFEEFDLLILESRNIPTDWK</sequence>
<accession>A0A345M8C3</accession>
<name>A0A345M8C3_9CAUD</name>
<evidence type="ECO:0000313" key="1">
    <source>
        <dbReference type="EMBL" id="AXH66535.1"/>
    </source>
</evidence>
<reference evidence="2 3" key="1">
    <citation type="submission" date="2018-07" db="EMBL/GenBank/DDBJ databases">
        <authorList>
            <person name="Boyd E.M."/>
            <person name="Barkley D.B."/>
            <person name="Naeem H."/>
            <person name="Vanhorne R."/>
            <person name="Nayek S."/>
            <person name="Layton S.R."/>
            <person name="Hughes L.E."/>
            <person name="Garlena R.A."/>
            <person name="Russell D.A."/>
            <person name="Pope W.H."/>
            <person name="Jacobs-Sera D."/>
            <person name="Hatfull G.F."/>
        </authorList>
    </citation>
    <scope>NUCLEOTIDE SEQUENCE [LARGE SCALE GENOMIC DNA]</scope>
</reference>
<evidence type="ECO:0000313" key="2">
    <source>
        <dbReference type="EMBL" id="AXH66744.1"/>
    </source>
</evidence>
<dbReference type="EMBL" id="MH576964">
    <property type="protein sequence ID" value="AXH66535.1"/>
    <property type="molecule type" value="Genomic_DNA"/>
</dbReference>
<organism evidence="2 3">
    <name type="scientific">Streptomyces phage Starbow</name>
    <dbReference type="NCBI Taxonomy" id="2283266"/>
    <lineage>
        <taxon>Viruses</taxon>
        <taxon>Duplodnaviria</taxon>
        <taxon>Heunggongvirae</taxon>
        <taxon>Uroviricota</taxon>
        <taxon>Caudoviricetes</taxon>
        <taxon>Stanwilliamsviridae</taxon>
        <taxon>Boydwoodruffvirinae</taxon>
        <taxon>Karimacvirus</taxon>
        <taxon>Karimacvirus karimac</taxon>
        <taxon>Streptomyces virus Karimac</taxon>
    </lineage>
</organism>
<evidence type="ECO:0000313" key="3">
    <source>
        <dbReference type="Proteomes" id="UP000259040"/>
    </source>
</evidence>
<gene>
    <name evidence="2" type="primary">281</name>
    <name evidence="1" type="synonym">24</name>
    <name evidence="1" type="ORF">SEA_STARBOW_24</name>
    <name evidence="2" type="ORF">SEA_STARBOW_281</name>
</gene>